<dbReference type="EMBL" id="JABCKV010000119">
    <property type="protein sequence ID" value="KAG5643345.1"/>
    <property type="molecule type" value="Genomic_DNA"/>
</dbReference>
<accession>A0A9P7G9W0</accession>
<comment type="caution">
    <text evidence="2">The sequence shown here is derived from an EMBL/GenBank/DDBJ whole genome shotgun (WGS) entry which is preliminary data.</text>
</comment>
<reference evidence="2" key="2">
    <citation type="submission" date="2021-10" db="EMBL/GenBank/DDBJ databases">
        <title>Phylogenomics reveals ancestral predisposition of the termite-cultivated fungus Termitomyces towards a domesticated lifestyle.</title>
        <authorList>
            <person name="Auxier B."/>
            <person name="Grum-Grzhimaylo A."/>
            <person name="Cardenas M.E."/>
            <person name="Lodge J.D."/>
            <person name="Laessoe T."/>
            <person name="Pedersen O."/>
            <person name="Smith M.E."/>
            <person name="Kuyper T.W."/>
            <person name="Franco-Molano E.A."/>
            <person name="Baroni T.J."/>
            <person name="Aanen D.K."/>
        </authorList>
    </citation>
    <scope>NUCLEOTIDE SEQUENCE</scope>
    <source>
        <strain evidence="2">AP01</strain>
        <tissue evidence="2">Mycelium</tissue>
    </source>
</reference>
<name>A0A9P7G9W0_9AGAR</name>
<keyword evidence="3" id="KW-1185">Reference proteome</keyword>
<feature type="compositionally biased region" description="Polar residues" evidence="1">
    <location>
        <begin position="64"/>
        <end position="79"/>
    </location>
</feature>
<dbReference type="AlphaFoldDB" id="A0A9P7G9W0"/>
<feature type="region of interest" description="Disordered" evidence="1">
    <location>
        <begin position="47"/>
        <end position="101"/>
    </location>
</feature>
<evidence type="ECO:0000256" key="1">
    <source>
        <dbReference type="SAM" id="MobiDB-lite"/>
    </source>
</evidence>
<organism evidence="2 3">
    <name type="scientific">Asterophora parasitica</name>
    <dbReference type="NCBI Taxonomy" id="117018"/>
    <lineage>
        <taxon>Eukaryota</taxon>
        <taxon>Fungi</taxon>
        <taxon>Dikarya</taxon>
        <taxon>Basidiomycota</taxon>
        <taxon>Agaricomycotina</taxon>
        <taxon>Agaricomycetes</taxon>
        <taxon>Agaricomycetidae</taxon>
        <taxon>Agaricales</taxon>
        <taxon>Tricholomatineae</taxon>
        <taxon>Lyophyllaceae</taxon>
        <taxon>Asterophora</taxon>
    </lineage>
</organism>
<gene>
    <name evidence="2" type="ORF">DXG03_001066</name>
</gene>
<feature type="compositionally biased region" description="Basic and acidic residues" evidence="1">
    <location>
        <begin position="54"/>
        <end position="63"/>
    </location>
</feature>
<protein>
    <submittedName>
        <fullName evidence="2">Uncharacterized protein</fullName>
    </submittedName>
</protein>
<evidence type="ECO:0000313" key="3">
    <source>
        <dbReference type="Proteomes" id="UP000775547"/>
    </source>
</evidence>
<evidence type="ECO:0000313" key="2">
    <source>
        <dbReference type="EMBL" id="KAG5643345.1"/>
    </source>
</evidence>
<proteinExistence type="predicted"/>
<dbReference type="OrthoDB" id="10662822at2759"/>
<dbReference type="Proteomes" id="UP000775547">
    <property type="component" value="Unassembled WGS sequence"/>
</dbReference>
<sequence>MFKWAKHRASGEPLTANMSSIALPDPVEETPVKVSTYWKAEVVHANNAANSGSNKDHRSKDRTSNAPTTHSSQTITASITPRPDLARERTSSNPAKPLKGILKAPKPFTERNVNIEPEINSERGRVLIGATSTNPSSLVPPNPTGQWPSNQDIALRDLNTMPAMTEKHSSHRRTNERAENSTTGGFTTMLRSLTCDLWPASQFARQKHKIVAPPHIRQRESPSA</sequence>
<reference evidence="2" key="1">
    <citation type="submission" date="2020-07" db="EMBL/GenBank/DDBJ databases">
        <authorList>
            <person name="Nieuwenhuis M."/>
            <person name="Van De Peppel L.J.J."/>
        </authorList>
    </citation>
    <scope>NUCLEOTIDE SEQUENCE</scope>
    <source>
        <strain evidence="2">AP01</strain>
        <tissue evidence="2">Mycelium</tissue>
    </source>
</reference>